<feature type="compositionally biased region" description="Basic and acidic residues" evidence="1">
    <location>
        <begin position="86"/>
        <end position="102"/>
    </location>
</feature>
<dbReference type="AlphaFoldDB" id="A0A1I7TPG6"/>
<organism evidence="2 3">
    <name type="scientific">Caenorhabditis tropicalis</name>
    <dbReference type="NCBI Taxonomy" id="1561998"/>
    <lineage>
        <taxon>Eukaryota</taxon>
        <taxon>Metazoa</taxon>
        <taxon>Ecdysozoa</taxon>
        <taxon>Nematoda</taxon>
        <taxon>Chromadorea</taxon>
        <taxon>Rhabditida</taxon>
        <taxon>Rhabditina</taxon>
        <taxon>Rhabditomorpha</taxon>
        <taxon>Rhabditoidea</taxon>
        <taxon>Rhabditidae</taxon>
        <taxon>Peloderinae</taxon>
        <taxon>Caenorhabditis</taxon>
    </lineage>
</organism>
<evidence type="ECO:0000313" key="3">
    <source>
        <dbReference type="WBParaSite" id="Csp11.Scaffold629.g10475.t2"/>
    </source>
</evidence>
<feature type="region of interest" description="Disordered" evidence="1">
    <location>
        <begin position="77"/>
        <end position="102"/>
    </location>
</feature>
<name>A0A1I7TPG6_9PELO</name>
<protein>
    <submittedName>
        <fullName evidence="3">ACT domain-containing protein</fullName>
    </submittedName>
</protein>
<accession>A0A1I7TPG6</accession>
<keyword evidence="2" id="KW-1185">Reference proteome</keyword>
<dbReference type="STRING" id="1561998.A0A1I7TPG6"/>
<dbReference type="eggNOG" id="KOG1110">
    <property type="taxonomic scope" value="Eukaryota"/>
</dbReference>
<evidence type="ECO:0000256" key="1">
    <source>
        <dbReference type="SAM" id="MobiDB-lite"/>
    </source>
</evidence>
<reference evidence="3" key="1">
    <citation type="submission" date="2016-11" db="UniProtKB">
        <authorList>
            <consortium name="WormBaseParasite"/>
        </authorList>
    </citation>
    <scope>IDENTIFICATION</scope>
</reference>
<dbReference type="WBParaSite" id="Csp11.Scaffold629.g10475.t2">
    <property type="protein sequence ID" value="Csp11.Scaffold629.g10475.t2"/>
    <property type="gene ID" value="Csp11.Scaffold629.g10475"/>
</dbReference>
<sequence length="102" mass="11811">MTDMTIEELRKYDGVKNELIETANEWETQFNFKYLTVGRLVKNNSEKADDGKIESLDSIINGGTLHNYLVPRSFQNIQSSSSNDDQDQRHQKNKDCYEFGSQ</sequence>
<proteinExistence type="predicted"/>
<dbReference type="Proteomes" id="UP000095282">
    <property type="component" value="Unplaced"/>
</dbReference>
<evidence type="ECO:0000313" key="2">
    <source>
        <dbReference type="Proteomes" id="UP000095282"/>
    </source>
</evidence>